<feature type="signal peptide" evidence="1">
    <location>
        <begin position="1"/>
        <end position="35"/>
    </location>
</feature>
<sequence>MSARRAPSRAGLAVVAALAPLLAACSVLVTGTPTAAPPRTLDGAQVERDVRAVLAADPSTAALATAPVLCPQQVVVYPQLVLFCQAHLGNVIRSIPVTVLDREGNYQVGRPF</sequence>
<protein>
    <recommendedName>
        <fullName evidence="2">DUF4333 domain-containing protein</fullName>
    </recommendedName>
</protein>
<dbReference type="Pfam" id="PF14230">
    <property type="entry name" value="DUF4333"/>
    <property type="match status" value="1"/>
</dbReference>
<evidence type="ECO:0000313" key="4">
    <source>
        <dbReference type="Proteomes" id="UP001143463"/>
    </source>
</evidence>
<reference evidence="3" key="1">
    <citation type="journal article" date="2014" name="Int. J. Syst. Evol. Microbiol.">
        <title>Complete genome sequence of Corynebacterium casei LMG S-19264T (=DSM 44701T), isolated from a smear-ripened cheese.</title>
        <authorList>
            <consortium name="US DOE Joint Genome Institute (JGI-PGF)"/>
            <person name="Walter F."/>
            <person name="Albersmeier A."/>
            <person name="Kalinowski J."/>
            <person name="Ruckert C."/>
        </authorList>
    </citation>
    <scope>NUCLEOTIDE SEQUENCE</scope>
    <source>
        <strain evidence="3">VKM Ac-1069</strain>
    </source>
</reference>
<proteinExistence type="predicted"/>
<keyword evidence="1" id="KW-0732">Signal</keyword>
<dbReference type="RefSeq" id="WP_037042077.1">
    <property type="nucleotide sequence ID" value="NZ_BAAAUZ010000015.1"/>
</dbReference>
<keyword evidence="4" id="KW-1185">Reference proteome</keyword>
<organism evidence="3 4">
    <name type="scientific">Pseudonocardia halophobica</name>
    <dbReference type="NCBI Taxonomy" id="29401"/>
    <lineage>
        <taxon>Bacteria</taxon>
        <taxon>Bacillati</taxon>
        <taxon>Actinomycetota</taxon>
        <taxon>Actinomycetes</taxon>
        <taxon>Pseudonocardiales</taxon>
        <taxon>Pseudonocardiaceae</taxon>
        <taxon>Pseudonocardia</taxon>
    </lineage>
</organism>
<evidence type="ECO:0000313" key="3">
    <source>
        <dbReference type="EMBL" id="GLL09082.1"/>
    </source>
</evidence>
<comment type="caution">
    <text evidence="3">The sequence shown here is derived from an EMBL/GenBank/DDBJ whole genome shotgun (WGS) entry which is preliminary data.</text>
</comment>
<reference evidence="3" key="2">
    <citation type="submission" date="2023-01" db="EMBL/GenBank/DDBJ databases">
        <authorList>
            <person name="Sun Q."/>
            <person name="Evtushenko L."/>
        </authorList>
    </citation>
    <scope>NUCLEOTIDE SEQUENCE</scope>
    <source>
        <strain evidence="3">VKM Ac-1069</strain>
    </source>
</reference>
<dbReference type="Proteomes" id="UP001143463">
    <property type="component" value="Unassembled WGS sequence"/>
</dbReference>
<dbReference type="PROSITE" id="PS51257">
    <property type="entry name" value="PROKAR_LIPOPROTEIN"/>
    <property type="match status" value="1"/>
</dbReference>
<evidence type="ECO:0000256" key="1">
    <source>
        <dbReference type="SAM" id="SignalP"/>
    </source>
</evidence>
<dbReference type="EMBL" id="BSFQ01000001">
    <property type="protein sequence ID" value="GLL09082.1"/>
    <property type="molecule type" value="Genomic_DNA"/>
</dbReference>
<name>A0A9W6KXI2_9PSEU</name>
<feature type="chain" id="PRO_5040890030" description="DUF4333 domain-containing protein" evidence="1">
    <location>
        <begin position="36"/>
        <end position="112"/>
    </location>
</feature>
<dbReference type="AlphaFoldDB" id="A0A9W6KXI2"/>
<feature type="domain" description="DUF4333" evidence="2">
    <location>
        <begin position="31"/>
        <end position="104"/>
    </location>
</feature>
<gene>
    <name evidence="3" type="ORF">GCM10017577_02220</name>
</gene>
<evidence type="ECO:0000259" key="2">
    <source>
        <dbReference type="Pfam" id="PF14230"/>
    </source>
</evidence>
<dbReference type="InterPro" id="IPR025637">
    <property type="entry name" value="DUF4333"/>
</dbReference>
<accession>A0A9W6KXI2</accession>